<organism evidence="1 2">
    <name type="scientific">Morella rubra</name>
    <name type="common">Chinese bayberry</name>
    <dbReference type="NCBI Taxonomy" id="262757"/>
    <lineage>
        <taxon>Eukaryota</taxon>
        <taxon>Viridiplantae</taxon>
        <taxon>Streptophyta</taxon>
        <taxon>Embryophyta</taxon>
        <taxon>Tracheophyta</taxon>
        <taxon>Spermatophyta</taxon>
        <taxon>Magnoliopsida</taxon>
        <taxon>eudicotyledons</taxon>
        <taxon>Gunneridae</taxon>
        <taxon>Pentapetalae</taxon>
        <taxon>rosids</taxon>
        <taxon>fabids</taxon>
        <taxon>Fagales</taxon>
        <taxon>Myricaceae</taxon>
        <taxon>Morella</taxon>
    </lineage>
</organism>
<comment type="caution">
    <text evidence="1">The sequence shown here is derived from an EMBL/GenBank/DDBJ whole genome shotgun (WGS) entry which is preliminary data.</text>
</comment>
<dbReference type="AlphaFoldDB" id="A0A6A1VNN1"/>
<gene>
    <name evidence="1" type="ORF">CJ030_MR5G023017</name>
</gene>
<evidence type="ECO:0000313" key="1">
    <source>
        <dbReference type="EMBL" id="KAB1213536.1"/>
    </source>
</evidence>
<dbReference type="Proteomes" id="UP000516437">
    <property type="component" value="Chromosome 5"/>
</dbReference>
<protein>
    <submittedName>
        <fullName evidence="1">Uncharacterized protein</fullName>
    </submittedName>
</protein>
<sequence length="118" mass="13186">MKIEAQSTSKEGPPYGNLLIKMIMDVRVDATRYEPNLMQLGTINNGTSAPRRLSGMTRAQQDIRALLESEHSILHAVAKAIAPIISTLAAIEKRLEKIELMQLELKKTNDEARHHADK</sequence>
<dbReference type="EMBL" id="RXIC02000023">
    <property type="protein sequence ID" value="KAB1213536.1"/>
    <property type="molecule type" value="Genomic_DNA"/>
</dbReference>
<reference evidence="1 2" key="1">
    <citation type="journal article" date="2019" name="Plant Biotechnol. J.">
        <title>The red bayberry genome and genetic basis of sex determination.</title>
        <authorList>
            <person name="Jia H.M."/>
            <person name="Jia H.J."/>
            <person name="Cai Q.L."/>
            <person name="Wang Y."/>
            <person name="Zhao H.B."/>
            <person name="Yang W.F."/>
            <person name="Wang G.Y."/>
            <person name="Li Y.H."/>
            <person name="Zhan D.L."/>
            <person name="Shen Y.T."/>
            <person name="Niu Q.F."/>
            <person name="Chang L."/>
            <person name="Qiu J."/>
            <person name="Zhao L."/>
            <person name="Xie H.B."/>
            <person name="Fu W.Y."/>
            <person name="Jin J."/>
            <person name="Li X.W."/>
            <person name="Jiao Y."/>
            <person name="Zhou C.C."/>
            <person name="Tu T."/>
            <person name="Chai C.Y."/>
            <person name="Gao J.L."/>
            <person name="Fan L.J."/>
            <person name="van de Weg E."/>
            <person name="Wang J.Y."/>
            <person name="Gao Z.S."/>
        </authorList>
    </citation>
    <scope>NUCLEOTIDE SEQUENCE [LARGE SCALE GENOMIC DNA]</scope>
    <source>
        <tissue evidence="1">Leaves</tissue>
    </source>
</reference>
<name>A0A6A1VNN1_9ROSI</name>
<accession>A0A6A1VNN1</accession>
<evidence type="ECO:0000313" key="2">
    <source>
        <dbReference type="Proteomes" id="UP000516437"/>
    </source>
</evidence>
<proteinExistence type="predicted"/>
<keyword evidence="2" id="KW-1185">Reference proteome</keyword>